<keyword evidence="8 12" id="KW-1133">Transmembrane helix</keyword>
<dbReference type="Gene3D" id="3.80.10.10">
    <property type="entry name" value="Ribonuclease Inhibitor"/>
    <property type="match status" value="3"/>
</dbReference>
<comment type="similarity">
    <text evidence="2">Belongs to the RLP family.</text>
</comment>
<evidence type="ECO:0000313" key="16">
    <source>
        <dbReference type="Proteomes" id="UP001372338"/>
    </source>
</evidence>
<keyword evidence="3" id="KW-1003">Cell membrane</keyword>
<dbReference type="Proteomes" id="UP001372338">
    <property type="component" value="Unassembled WGS sequence"/>
</dbReference>
<evidence type="ECO:0000256" key="8">
    <source>
        <dbReference type="ARBA" id="ARBA00022989"/>
    </source>
</evidence>
<dbReference type="Pfam" id="PF00560">
    <property type="entry name" value="LRR_1"/>
    <property type="match status" value="5"/>
</dbReference>
<comment type="caution">
    <text evidence="15">The sequence shown here is derived from an EMBL/GenBank/DDBJ whole genome shotgun (WGS) entry which is preliminary data.</text>
</comment>
<dbReference type="FunFam" id="3.80.10.10:FF:000413">
    <property type="entry name" value="Inactive leucine-rich repeat receptor-like protein kinase"/>
    <property type="match status" value="1"/>
</dbReference>
<evidence type="ECO:0000256" key="4">
    <source>
        <dbReference type="ARBA" id="ARBA00022614"/>
    </source>
</evidence>
<evidence type="ECO:0000256" key="10">
    <source>
        <dbReference type="ARBA" id="ARBA00023170"/>
    </source>
</evidence>
<keyword evidence="6 13" id="KW-0732">Signal</keyword>
<feature type="transmembrane region" description="Helical" evidence="12">
    <location>
        <begin position="764"/>
        <end position="786"/>
    </location>
</feature>
<keyword evidence="11" id="KW-0325">Glycoprotein</keyword>
<evidence type="ECO:0000259" key="14">
    <source>
        <dbReference type="Pfam" id="PF08263"/>
    </source>
</evidence>
<protein>
    <recommendedName>
        <fullName evidence="14">Leucine-rich repeat-containing N-terminal plant-type domain-containing protein</fullName>
    </recommendedName>
</protein>
<keyword evidence="4" id="KW-0433">Leucine-rich repeat</keyword>
<comment type="subcellular location">
    <subcellularLocation>
        <location evidence="1">Cell membrane</location>
        <topology evidence="1">Single-pass type I membrane protein</topology>
    </subcellularLocation>
</comment>
<evidence type="ECO:0000256" key="5">
    <source>
        <dbReference type="ARBA" id="ARBA00022692"/>
    </source>
</evidence>
<dbReference type="InterPro" id="IPR001611">
    <property type="entry name" value="Leu-rich_rpt"/>
</dbReference>
<dbReference type="PANTHER" id="PTHR48063:SF52">
    <property type="entry name" value="LRR RECEPTOR-LIKE KINASE FAMILY PROTEIN"/>
    <property type="match status" value="1"/>
</dbReference>
<dbReference type="SMART" id="SM00369">
    <property type="entry name" value="LRR_TYP"/>
    <property type="match status" value="7"/>
</dbReference>
<dbReference type="Pfam" id="PF13855">
    <property type="entry name" value="LRR_8"/>
    <property type="match status" value="1"/>
</dbReference>
<dbReference type="InterPro" id="IPR046956">
    <property type="entry name" value="RLP23-like"/>
</dbReference>
<dbReference type="FunFam" id="3.80.10.10:FF:000213">
    <property type="entry name" value="Tyrosine-sulfated glycopeptide receptor 1"/>
    <property type="match status" value="1"/>
</dbReference>
<dbReference type="EMBL" id="JAYWIO010000001">
    <property type="protein sequence ID" value="KAK7290286.1"/>
    <property type="molecule type" value="Genomic_DNA"/>
</dbReference>
<feature type="signal peptide" evidence="13">
    <location>
        <begin position="1"/>
        <end position="23"/>
    </location>
</feature>
<evidence type="ECO:0000256" key="3">
    <source>
        <dbReference type="ARBA" id="ARBA00022475"/>
    </source>
</evidence>
<reference evidence="15 16" key="1">
    <citation type="submission" date="2024-01" db="EMBL/GenBank/DDBJ databases">
        <title>The genomes of 5 underutilized Papilionoideae crops provide insights into root nodulation and disease resistanc.</title>
        <authorList>
            <person name="Yuan L."/>
        </authorList>
    </citation>
    <scope>NUCLEOTIDE SEQUENCE [LARGE SCALE GENOMIC DNA]</scope>
    <source>
        <strain evidence="15">ZHUSHIDOU_FW_LH</strain>
        <tissue evidence="15">Leaf</tissue>
    </source>
</reference>
<keyword evidence="7" id="KW-0677">Repeat</keyword>
<dbReference type="AlphaFoldDB" id="A0AAN9P9X1"/>
<evidence type="ECO:0000256" key="7">
    <source>
        <dbReference type="ARBA" id="ARBA00022737"/>
    </source>
</evidence>
<evidence type="ECO:0000256" key="11">
    <source>
        <dbReference type="ARBA" id="ARBA00023180"/>
    </source>
</evidence>
<dbReference type="GO" id="GO:0005886">
    <property type="term" value="C:plasma membrane"/>
    <property type="evidence" value="ECO:0007669"/>
    <property type="project" value="UniProtKB-SubCell"/>
</dbReference>
<dbReference type="PANTHER" id="PTHR48063">
    <property type="entry name" value="LRR RECEPTOR-LIKE KINASE"/>
    <property type="match status" value="1"/>
</dbReference>
<evidence type="ECO:0000256" key="13">
    <source>
        <dbReference type="SAM" id="SignalP"/>
    </source>
</evidence>
<name>A0AAN9P9X1_CROPI</name>
<dbReference type="PRINTS" id="PR00019">
    <property type="entry name" value="LEURICHRPT"/>
</dbReference>
<keyword evidence="9 12" id="KW-0472">Membrane</keyword>
<dbReference type="Pfam" id="PF08263">
    <property type="entry name" value="LRRNT_2"/>
    <property type="match status" value="1"/>
</dbReference>
<dbReference type="PROSITE" id="PS51450">
    <property type="entry name" value="LRR"/>
    <property type="match status" value="1"/>
</dbReference>
<gene>
    <name evidence="15" type="ORF">RIF29_04593</name>
</gene>
<evidence type="ECO:0000256" key="2">
    <source>
        <dbReference type="ARBA" id="ARBA00009592"/>
    </source>
</evidence>
<accession>A0AAN9P9X1</accession>
<feature type="domain" description="Leucine-rich repeat-containing N-terminal plant-type" evidence="14">
    <location>
        <begin position="33"/>
        <end position="70"/>
    </location>
</feature>
<sequence length="823" mass="91995">MLAYPSHISIPLLLLFLFHISMSSNHKVLGCNEKDQEALFTFKQAVTDPSNRLSSWSNQHDCCAWSGVQCHITTGRVTTLVVSSLGLTNVEHEINLTLLLQLEFLNHLDLSMNNFKTVSIPPTHHNMTTNTSLQYLDFSYNFNLHMDNLHWLPHLSSLKYLKLSRVNLQKQTNWLQIIAMLPSLSELRLSYCGLTNIKPSLEYVNFTSLVTLDLHGNNFNSEFPQWLFNLSLIYLPNLQLLDLSWNSLYGEIPSSLFSLPNLQLLDLSWNQLKGSIPNSLGQPKHLQHIDLSHNNFSGSIPSSLGNLSSLIDLDISFNLLTGNLPDSLGKLVKLNALRVGNNPLSGILSETKLSKLSNLKVLILSYTRLRFDRDTNWIPSFQLDEVYLSNTIQGPDFPALLYTQRSLSILDISNAGISSIDGDMFPSFLAGIHGFIYLSNNSISGEISNVMFYATEIYLGHNNFTGRLPRISAGVMILDVSHNSFSGRFPNSWLNGNYLISLNVASNKLEGELPLDISNMPILEFINLGGNELSGNMPIKMPPSLKMMILRSNQFVGNISHHLCDLSSLYILDLSHNKLSGSIPQCLNNITNMVLGKSNVEIDDFGSTFNLIMKGLELEYRYLGYSRIIDLSMNNLSGQVPPELFRLVLLQSLNLSHNHLFGTIPKMIGDMKGLESLDLSCNHFVGEIPQSISRMTFLEILNVSFNNFSGQIPLGSQLQTFDAWSYVGNPELCGVPLTKNCTKEENVSKATQHGGVGDPFKESLYLGMGVGFAAGFWGVCGSLFLIRTWRHACFRSLNWVADRFYVFVALKFRKFGLRGGSLS</sequence>
<dbReference type="InterPro" id="IPR013210">
    <property type="entry name" value="LRR_N_plant-typ"/>
</dbReference>
<keyword evidence="10" id="KW-0675">Receptor</keyword>
<evidence type="ECO:0000256" key="12">
    <source>
        <dbReference type="SAM" id="Phobius"/>
    </source>
</evidence>
<proteinExistence type="inferred from homology"/>
<keyword evidence="5 12" id="KW-0812">Transmembrane</keyword>
<keyword evidence="16" id="KW-1185">Reference proteome</keyword>
<feature type="chain" id="PRO_5042953040" description="Leucine-rich repeat-containing N-terminal plant-type domain-containing protein" evidence="13">
    <location>
        <begin position="24"/>
        <end position="823"/>
    </location>
</feature>
<dbReference type="SUPFAM" id="SSF52058">
    <property type="entry name" value="L domain-like"/>
    <property type="match status" value="2"/>
</dbReference>
<dbReference type="InterPro" id="IPR003591">
    <property type="entry name" value="Leu-rich_rpt_typical-subtyp"/>
</dbReference>
<dbReference type="InterPro" id="IPR032675">
    <property type="entry name" value="LRR_dom_sf"/>
</dbReference>
<evidence type="ECO:0000256" key="6">
    <source>
        <dbReference type="ARBA" id="ARBA00022729"/>
    </source>
</evidence>
<organism evidence="15 16">
    <name type="scientific">Crotalaria pallida</name>
    <name type="common">Smooth rattlebox</name>
    <name type="synonym">Crotalaria striata</name>
    <dbReference type="NCBI Taxonomy" id="3830"/>
    <lineage>
        <taxon>Eukaryota</taxon>
        <taxon>Viridiplantae</taxon>
        <taxon>Streptophyta</taxon>
        <taxon>Embryophyta</taxon>
        <taxon>Tracheophyta</taxon>
        <taxon>Spermatophyta</taxon>
        <taxon>Magnoliopsida</taxon>
        <taxon>eudicotyledons</taxon>
        <taxon>Gunneridae</taxon>
        <taxon>Pentapetalae</taxon>
        <taxon>rosids</taxon>
        <taxon>fabids</taxon>
        <taxon>Fabales</taxon>
        <taxon>Fabaceae</taxon>
        <taxon>Papilionoideae</taxon>
        <taxon>50 kb inversion clade</taxon>
        <taxon>genistoids sensu lato</taxon>
        <taxon>core genistoids</taxon>
        <taxon>Crotalarieae</taxon>
        <taxon>Crotalaria</taxon>
    </lineage>
</organism>
<evidence type="ECO:0000256" key="9">
    <source>
        <dbReference type="ARBA" id="ARBA00023136"/>
    </source>
</evidence>
<evidence type="ECO:0000256" key="1">
    <source>
        <dbReference type="ARBA" id="ARBA00004251"/>
    </source>
</evidence>
<evidence type="ECO:0000313" key="15">
    <source>
        <dbReference type="EMBL" id="KAK7290286.1"/>
    </source>
</evidence>